<evidence type="ECO:0000313" key="5">
    <source>
        <dbReference type="Proteomes" id="UP001333710"/>
    </source>
</evidence>
<sequence>MAEEIQEETPLPAPGVKLKMRREALNLSIEDIADKLHLRPSVVAELESDVIDHNISMTFTRGYIRLYARHLELDPDPLLAEFDELANPVKQPAKLQSFSQKVAKQASDARLMMFTWFVLFVIVAMAVVWWFQQPDTGSTTTTATSSQAQDVGSVGQPAETTGNNQETNAQQPIETFAQPDLRSADEPETIESSEVNSGVQAVSEIKADERDNITTDTVDFPETAAEQNFSVEPADNGVTIESGENSESVVVAPEETSAINSTELQTTIDESLTIEESPAIEDSTIAEAAEASAAAGIDELQTLQLEDTEIATAEPVELIFTFSEDCWMNLTDATGEAIAYGIKAAGRVMPVSGVPPFEVKLGAPQAVSLMVDGVPFDMSGFPAGRTATFTIGAE</sequence>
<evidence type="ECO:0000256" key="2">
    <source>
        <dbReference type="SAM" id="Phobius"/>
    </source>
</evidence>
<dbReference type="InterPro" id="IPR010982">
    <property type="entry name" value="Lambda_DNA-bd_dom_sf"/>
</dbReference>
<evidence type="ECO:0000259" key="3">
    <source>
        <dbReference type="PROSITE" id="PS50943"/>
    </source>
</evidence>
<dbReference type="PANTHER" id="PTHR34475:SF1">
    <property type="entry name" value="CYTOSKELETON PROTEIN RODZ"/>
    <property type="match status" value="1"/>
</dbReference>
<feature type="region of interest" description="Disordered" evidence="1">
    <location>
        <begin position="138"/>
        <end position="172"/>
    </location>
</feature>
<dbReference type="Gene3D" id="1.10.260.40">
    <property type="entry name" value="lambda repressor-like DNA-binding domains"/>
    <property type="match status" value="1"/>
</dbReference>
<keyword evidence="2" id="KW-0472">Membrane</keyword>
<keyword evidence="2" id="KW-1133">Transmembrane helix</keyword>
<feature type="domain" description="HTH cro/C1-type" evidence="3">
    <location>
        <begin position="18"/>
        <end position="78"/>
    </location>
</feature>
<feature type="compositionally biased region" description="Low complexity" evidence="1">
    <location>
        <begin position="138"/>
        <end position="149"/>
    </location>
</feature>
<feature type="transmembrane region" description="Helical" evidence="2">
    <location>
        <begin position="111"/>
        <end position="131"/>
    </location>
</feature>
<evidence type="ECO:0000256" key="1">
    <source>
        <dbReference type="SAM" id="MobiDB-lite"/>
    </source>
</evidence>
<dbReference type="GO" id="GO:0003677">
    <property type="term" value="F:DNA binding"/>
    <property type="evidence" value="ECO:0007669"/>
    <property type="project" value="InterPro"/>
</dbReference>
<dbReference type="InterPro" id="IPR025194">
    <property type="entry name" value="RodZ-like_C"/>
</dbReference>
<dbReference type="EMBL" id="AP027272">
    <property type="protein sequence ID" value="BDX07841.1"/>
    <property type="molecule type" value="Genomic_DNA"/>
</dbReference>
<reference evidence="4" key="1">
    <citation type="submission" date="2023-01" db="EMBL/GenBank/DDBJ databases">
        <title>Complete genome sequence of Planctobacterium marinum strain Dej080120_11.</title>
        <authorList>
            <person name="Ueki S."/>
            <person name="Maruyama F."/>
        </authorList>
    </citation>
    <scope>NUCLEOTIDE SEQUENCE</scope>
    <source>
        <strain evidence="4">Dej080120_11</strain>
    </source>
</reference>
<name>A0AA48HN47_9ALTE</name>
<dbReference type="Pfam" id="PF13464">
    <property type="entry name" value="RodZ_C"/>
    <property type="match status" value="1"/>
</dbReference>
<dbReference type="Proteomes" id="UP001333710">
    <property type="component" value="Chromosome"/>
</dbReference>
<feature type="compositionally biased region" description="Polar residues" evidence="1">
    <location>
        <begin position="158"/>
        <end position="172"/>
    </location>
</feature>
<accession>A0AA48HN47</accession>
<proteinExistence type="predicted"/>
<dbReference type="PANTHER" id="PTHR34475">
    <property type="match status" value="1"/>
</dbReference>
<protein>
    <submittedName>
        <fullName evidence="4">Membrane protein</fullName>
    </submittedName>
</protein>
<keyword evidence="5" id="KW-1185">Reference proteome</keyword>
<dbReference type="SMART" id="SM00530">
    <property type="entry name" value="HTH_XRE"/>
    <property type="match status" value="1"/>
</dbReference>
<dbReference type="AlphaFoldDB" id="A0AA48HN47"/>
<dbReference type="KEGG" id="pmaw:MACH26_33620"/>
<gene>
    <name evidence="4" type="primary">rodZ</name>
    <name evidence="4" type="ORF">MACH26_33620</name>
</gene>
<dbReference type="Pfam" id="PF13413">
    <property type="entry name" value="HTH_25"/>
    <property type="match status" value="1"/>
</dbReference>
<dbReference type="PROSITE" id="PS50943">
    <property type="entry name" value="HTH_CROC1"/>
    <property type="match status" value="1"/>
</dbReference>
<dbReference type="InterPro" id="IPR001387">
    <property type="entry name" value="Cro/C1-type_HTH"/>
</dbReference>
<dbReference type="CDD" id="cd00093">
    <property type="entry name" value="HTH_XRE"/>
    <property type="match status" value="1"/>
</dbReference>
<organism evidence="4 5">
    <name type="scientific">Planctobacterium marinum</name>
    <dbReference type="NCBI Taxonomy" id="1631968"/>
    <lineage>
        <taxon>Bacteria</taxon>
        <taxon>Pseudomonadati</taxon>
        <taxon>Pseudomonadota</taxon>
        <taxon>Gammaproteobacteria</taxon>
        <taxon>Alteromonadales</taxon>
        <taxon>Alteromonadaceae</taxon>
        <taxon>Planctobacterium</taxon>
    </lineage>
</organism>
<dbReference type="SUPFAM" id="SSF47413">
    <property type="entry name" value="lambda repressor-like DNA-binding domains"/>
    <property type="match status" value="1"/>
</dbReference>
<evidence type="ECO:0000313" key="4">
    <source>
        <dbReference type="EMBL" id="BDX07841.1"/>
    </source>
</evidence>
<dbReference type="RefSeq" id="WP_338293942.1">
    <property type="nucleotide sequence ID" value="NZ_AP027272.1"/>
</dbReference>
<keyword evidence="2" id="KW-0812">Transmembrane</keyword>
<dbReference type="InterPro" id="IPR050400">
    <property type="entry name" value="Bact_Cytoskel_RodZ"/>
</dbReference>